<comment type="caution">
    <text evidence="1">The sequence shown here is derived from an EMBL/GenBank/DDBJ whole genome shotgun (WGS) entry which is preliminary data.</text>
</comment>
<dbReference type="SUPFAM" id="SSF49354">
    <property type="entry name" value="PapD-like"/>
    <property type="match status" value="1"/>
</dbReference>
<organism evidence="1 2">
    <name type="scientific">Meloidogyne enterolobii</name>
    <name type="common">Root-knot nematode worm</name>
    <name type="synonym">Meloidogyne mayaguensis</name>
    <dbReference type="NCBI Taxonomy" id="390850"/>
    <lineage>
        <taxon>Eukaryota</taxon>
        <taxon>Metazoa</taxon>
        <taxon>Ecdysozoa</taxon>
        <taxon>Nematoda</taxon>
        <taxon>Chromadorea</taxon>
        <taxon>Rhabditida</taxon>
        <taxon>Tylenchina</taxon>
        <taxon>Tylenchomorpha</taxon>
        <taxon>Tylenchoidea</taxon>
        <taxon>Meloidogynidae</taxon>
        <taxon>Meloidogyninae</taxon>
        <taxon>Meloidogyne</taxon>
    </lineage>
</organism>
<dbReference type="InterPro" id="IPR008962">
    <property type="entry name" value="PapD-like_sf"/>
</dbReference>
<dbReference type="EMBL" id="CAJEWN010000144">
    <property type="protein sequence ID" value="CAD2168688.1"/>
    <property type="molecule type" value="Genomic_DNA"/>
</dbReference>
<dbReference type="InterPro" id="IPR013783">
    <property type="entry name" value="Ig-like_fold"/>
</dbReference>
<dbReference type="AlphaFoldDB" id="A0A6V7V1F8"/>
<evidence type="ECO:0000313" key="2">
    <source>
        <dbReference type="Proteomes" id="UP000580250"/>
    </source>
</evidence>
<accession>A0A6V7V1F8</accession>
<sequence length="98" mass="10699">MAVQVEPAAIQVPASGGNVSLQLMNGNNEDRFAFKIKSSNNHTTQVEVIRYPGQAGNLLRCGRIGYSKRQGHLPSWIFGRVQGRRSYGCCMSMAAGRT</sequence>
<protein>
    <submittedName>
        <fullName evidence="1">Uncharacterized protein</fullName>
    </submittedName>
</protein>
<evidence type="ECO:0000313" key="1">
    <source>
        <dbReference type="EMBL" id="CAD2168688.1"/>
    </source>
</evidence>
<gene>
    <name evidence="1" type="ORF">MENT_LOCUS20071</name>
</gene>
<dbReference type="Proteomes" id="UP000580250">
    <property type="component" value="Unassembled WGS sequence"/>
</dbReference>
<name>A0A6V7V1F8_MELEN</name>
<dbReference type="OrthoDB" id="264603at2759"/>
<dbReference type="Gene3D" id="2.60.40.10">
    <property type="entry name" value="Immunoglobulins"/>
    <property type="match status" value="1"/>
</dbReference>
<proteinExistence type="predicted"/>
<reference evidence="1 2" key="1">
    <citation type="submission" date="2020-08" db="EMBL/GenBank/DDBJ databases">
        <authorList>
            <person name="Koutsovoulos G."/>
            <person name="Danchin GJ E."/>
        </authorList>
    </citation>
    <scope>NUCLEOTIDE SEQUENCE [LARGE SCALE GENOMIC DNA]</scope>
</reference>